<comment type="catalytic activity">
    <reaction evidence="7 8">
        <text>(2S,6S)-2,6-diaminopimelate = meso-2,6-diaminopimelate</text>
        <dbReference type="Rhea" id="RHEA:15393"/>
        <dbReference type="ChEBI" id="CHEBI:57609"/>
        <dbReference type="ChEBI" id="CHEBI:57791"/>
        <dbReference type="EC" id="5.1.1.7"/>
    </reaction>
</comment>
<feature type="binding site" evidence="8">
    <location>
        <position position="11"/>
    </location>
    <ligand>
        <name>substrate</name>
    </ligand>
</feature>
<feature type="binding site" evidence="8">
    <location>
        <begin position="211"/>
        <end position="212"/>
    </location>
    <ligand>
        <name>substrate</name>
    </ligand>
</feature>
<keyword evidence="8" id="KW-0963">Cytoplasm</keyword>
<feature type="active site" description="Proton acceptor" evidence="8">
    <location>
        <position position="210"/>
    </location>
</feature>
<dbReference type="InterPro" id="IPR001653">
    <property type="entry name" value="DAP_epimerase_DapF"/>
</dbReference>
<accession>A0A2P4UH69</accession>
<comment type="caution">
    <text evidence="8">Lacks conserved residue(s) required for the propagation of feature annotation.</text>
</comment>
<dbReference type="NCBIfam" id="TIGR00652">
    <property type="entry name" value="DapF"/>
    <property type="match status" value="1"/>
</dbReference>
<dbReference type="PANTHER" id="PTHR31689">
    <property type="entry name" value="DIAMINOPIMELATE EPIMERASE, CHLOROPLASTIC"/>
    <property type="match status" value="1"/>
</dbReference>
<feature type="binding site" evidence="8">
    <location>
        <position position="70"/>
    </location>
    <ligand>
        <name>substrate</name>
    </ligand>
</feature>
<evidence type="ECO:0000313" key="11">
    <source>
        <dbReference type="Proteomes" id="UP000242367"/>
    </source>
</evidence>
<feature type="binding site" evidence="8">
    <location>
        <begin position="80"/>
        <end position="81"/>
    </location>
    <ligand>
        <name>substrate</name>
    </ligand>
</feature>
<dbReference type="Pfam" id="PF01678">
    <property type="entry name" value="DAP_epimerase"/>
    <property type="match status" value="2"/>
</dbReference>
<evidence type="ECO:0000313" key="10">
    <source>
        <dbReference type="EMBL" id="POM24380.1"/>
    </source>
</evidence>
<evidence type="ECO:0000256" key="6">
    <source>
        <dbReference type="ARBA" id="ARBA00023235"/>
    </source>
</evidence>
<evidence type="ECO:0000256" key="4">
    <source>
        <dbReference type="ARBA" id="ARBA00022605"/>
    </source>
</evidence>
<feature type="binding site" evidence="8">
    <location>
        <position position="183"/>
    </location>
    <ligand>
        <name>substrate</name>
    </ligand>
</feature>
<reference evidence="10 11" key="1">
    <citation type="journal article" date="2017" name="Chemistry">
        <title>Isolation, Biosynthesis and Chemical Modifications of Rubterolones A-F: Rare Tropolone Alkaloids from Actinomadura sp. 5-2.</title>
        <authorList>
            <person name="Guo H."/>
            <person name="Benndorf R."/>
            <person name="Leichnitz D."/>
            <person name="Klassen J.L."/>
            <person name="Vollmers J."/>
            <person name="Gorls H."/>
            <person name="Steinacker M."/>
            <person name="Weigel C."/>
            <person name="Dahse H.M."/>
            <person name="Kaster A.K."/>
            <person name="de Beer Z.W."/>
            <person name="Poulsen M."/>
            <person name="Beemelmanns C."/>
        </authorList>
    </citation>
    <scope>NUCLEOTIDE SEQUENCE [LARGE SCALE GENOMIC DNA]</scope>
    <source>
        <strain evidence="10 11">5-2</strain>
    </source>
</reference>
<dbReference type="GO" id="GO:0009089">
    <property type="term" value="P:lysine biosynthetic process via diaminopimelate"/>
    <property type="evidence" value="ECO:0007669"/>
    <property type="project" value="UniProtKB-UniRule"/>
</dbReference>
<dbReference type="PROSITE" id="PS01326">
    <property type="entry name" value="DAP_EPIMERASE"/>
    <property type="match status" value="1"/>
</dbReference>
<evidence type="ECO:0000256" key="1">
    <source>
        <dbReference type="ARBA" id="ARBA00005196"/>
    </source>
</evidence>
<comment type="function">
    <text evidence="8">Catalyzes the stereoinversion of LL-2,6-diaminopimelate (L,L-DAP) to meso-diaminopimelate (meso-DAP), a precursor of L-lysine and an essential component of the bacterial peptidoglycan.</text>
</comment>
<feature type="binding site" evidence="8">
    <location>
        <begin position="201"/>
        <end position="202"/>
    </location>
    <ligand>
        <name>substrate</name>
    </ligand>
</feature>
<comment type="caution">
    <text evidence="10">The sequence shown here is derived from an EMBL/GenBank/DDBJ whole genome shotgun (WGS) entry which is preliminary data.</text>
</comment>
<keyword evidence="5 8" id="KW-0457">Lysine biosynthesis</keyword>
<evidence type="ECO:0000256" key="9">
    <source>
        <dbReference type="PROSITE-ProRule" id="PRU10125"/>
    </source>
</evidence>
<name>A0A2P4UH69_9ACTN</name>
<dbReference type="GO" id="GO:0005829">
    <property type="term" value="C:cytosol"/>
    <property type="evidence" value="ECO:0007669"/>
    <property type="project" value="TreeGrafter"/>
</dbReference>
<evidence type="ECO:0000256" key="2">
    <source>
        <dbReference type="ARBA" id="ARBA00010219"/>
    </source>
</evidence>
<comment type="similarity">
    <text evidence="2 8">Belongs to the diaminopimelate epimerase family.</text>
</comment>
<dbReference type="AlphaFoldDB" id="A0A2P4UH69"/>
<evidence type="ECO:0000256" key="7">
    <source>
        <dbReference type="ARBA" id="ARBA00051712"/>
    </source>
</evidence>
<comment type="pathway">
    <text evidence="1 8">Amino-acid biosynthesis; L-lysine biosynthesis via DAP pathway; DL-2,6-diaminopimelate from LL-2,6-diaminopimelate: step 1/1.</text>
</comment>
<keyword evidence="6 8" id="KW-0413">Isomerase</keyword>
<dbReference type="HAMAP" id="MF_00197">
    <property type="entry name" value="DAP_epimerase"/>
    <property type="match status" value="1"/>
</dbReference>
<dbReference type="UniPathway" id="UPA00034">
    <property type="reaction ID" value="UER00025"/>
</dbReference>
<evidence type="ECO:0000256" key="5">
    <source>
        <dbReference type="ARBA" id="ARBA00023154"/>
    </source>
</evidence>
<feature type="active site" description="Proton donor" evidence="8">
    <location>
        <position position="79"/>
    </location>
</feature>
<keyword evidence="4 8" id="KW-0028">Amino-acid biosynthesis</keyword>
<dbReference type="PANTHER" id="PTHR31689:SF0">
    <property type="entry name" value="DIAMINOPIMELATE EPIMERASE"/>
    <property type="match status" value="1"/>
</dbReference>
<feature type="site" description="Could be important to modulate the pK values of the two catalytic cysteine residues" evidence="8">
    <location>
        <position position="201"/>
    </location>
</feature>
<dbReference type="RefSeq" id="WP_103563515.1">
    <property type="nucleotide sequence ID" value="NZ_MTBP01000002.1"/>
</dbReference>
<feature type="site" description="Could be important to modulate the pK values of the two catalytic cysteine residues" evidence="8">
    <location>
        <position position="153"/>
    </location>
</feature>
<dbReference type="SUPFAM" id="SSF54506">
    <property type="entry name" value="Diaminopimelate epimerase-like"/>
    <property type="match status" value="2"/>
</dbReference>
<feature type="binding site" evidence="8">
    <location>
        <position position="151"/>
    </location>
    <ligand>
        <name>substrate</name>
    </ligand>
</feature>
<dbReference type="InterPro" id="IPR018510">
    <property type="entry name" value="DAP_epimerase_AS"/>
</dbReference>
<dbReference type="EC" id="5.1.1.7" evidence="3 8"/>
<evidence type="ECO:0000256" key="8">
    <source>
        <dbReference type="HAMAP-Rule" id="MF_00197"/>
    </source>
</evidence>
<feature type="active site" evidence="9">
    <location>
        <position position="79"/>
    </location>
</feature>
<keyword evidence="11" id="KW-1185">Reference proteome</keyword>
<gene>
    <name evidence="8 10" type="primary">dapF</name>
    <name evidence="10" type="ORF">BTM25_30090</name>
</gene>
<sequence>MRFLKGHGTENDFVILPDPDGELELTPSFVARLCDRRAGIGADGVLRAVRAKADPEAAGQDAEWFMDYRNGDGSVAEMCGNGVRVFARYLVDAGLAEPGEWNVATRSGPRRVALGADGDVRVDMGVPDYFGTSVATLGDREFPGVSVSIGNPHLACRVDEPVAVLDLGTAPGFDRSVYPHGVNVEFFRPVGDHHVEMRVHERGAGETRSCGTGTVAVAVAAALGLAGAEPVPPGRWTVDVPGGRVTVTLTEGTAFLAGPAVLVAEGEVDPAALSTS</sequence>
<comment type="subcellular location">
    <subcellularLocation>
        <location evidence="8">Cytoplasm</location>
    </subcellularLocation>
</comment>
<dbReference type="Gene3D" id="3.10.310.10">
    <property type="entry name" value="Diaminopimelate Epimerase, Chain A, domain 1"/>
    <property type="match status" value="2"/>
</dbReference>
<dbReference type="Proteomes" id="UP000242367">
    <property type="component" value="Unassembled WGS sequence"/>
</dbReference>
<dbReference type="EMBL" id="MTBP01000002">
    <property type="protein sequence ID" value="POM24380.1"/>
    <property type="molecule type" value="Genomic_DNA"/>
</dbReference>
<proteinExistence type="inferred from homology"/>
<protein>
    <recommendedName>
        <fullName evidence="3 8">Diaminopimelate epimerase</fullName>
        <shortName evidence="8">DAP epimerase</shortName>
        <ecNumber evidence="3 8">5.1.1.7</ecNumber>
    </recommendedName>
    <alternativeName>
        <fullName evidence="8">PLP-independent amino acid racemase</fullName>
    </alternativeName>
</protein>
<evidence type="ECO:0000256" key="3">
    <source>
        <dbReference type="ARBA" id="ARBA00013080"/>
    </source>
</evidence>
<dbReference type="GO" id="GO:0008837">
    <property type="term" value="F:diaminopimelate epimerase activity"/>
    <property type="evidence" value="ECO:0007669"/>
    <property type="project" value="UniProtKB-UniRule"/>
</dbReference>
<organism evidence="10 11">
    <name type="scientific">Actinomadura rubteroloni</name>
    <dbReference type="NCBI Taxonomy" id="1926885"/>
    <lineage>
        <taxon>Bacteria</taxon>
        <taxon>Bacillati</taxon>
        <taxon>Actinomycetota</taxon>
        <taxon>Actinomycetes</taxon>
        <taxon>Streptosporangiales</taxon>
        <taxon>Thermomonosporaceae</taxon>
        <taxon>Actinomadura</taxon>
    </lineage>
</organism>
<comment type="subunit">
    <text evidence="8">Homodimer.</text>
</comment>